<reference evidence="2" key="2">
    <citation type="journal article" date="2018" name="Food Control">
        <title>Characterization of Lactococcus lactis isolates from herbs, fruits and vegetables for use as biopreservatives against Listeria monocytogenes in cheese.</title>
        <authorList>
            <person name="Ho V."/>
            <person name="Lo R."/>
            <person name="Bansal N."/>
            <person name="Turner M.S."/>
        </authorList>
    </citation>
    <scope>NUCLEOTIDE SEQUENCE</scope>
    <source>
        <strain evidence="2">537</strain>
    </source>
</reference>
<dbReference type="AlphaFoldDB" id="A0AAP8JDR6"/>
<dbReference type="GO" id="GO:0051262">
    <property type="term" value="P:protein tetramerization"/>
    <property type="evidence" value="ECO:0007669"/>
    <property type="project" value="InterPro"/>
</dbReference>
<dbReference type="InterPro" id="IPR003708">
    <property type="entry name" value="SecB"/>
</dbReference>
<dbReference type="InterPro" id="IPR035958">
    <property type="entry name" value="SecB-like_sf"/>
</dbReference>
<accession>A0AAP8JDR6</accession>
<proteinExistence type="inferred from homology"/>
<evidence type="ECO:0000256" key="1">
    <source>
        <dbReference type="ARBA" id="ARBA00009990"/>
    </source>
</evidence>
<evidence type="ECO:0008006" key="4">
    <source>
        <dbReference type="Google" id="ProtNLM"/>
    </source>
</evidence>
<sequence>MNEPVIYFNGYKIKKYNYIYRDEKKEIIDGKTPFNMSVSPSISSDLKKGHIIVSVKLDAEDFFAEIDVDAEFNINIDEEESIEKFLVVNGTAIVFPYIRSMVSMLTSLDSEKAFILPTINTMDLFSNK</sequence>
<evidence type="ECO:0000313" key="3">
    <source>
        <dbReference type="Proteomes" id="UP000225275"/>
    </source>
</evidence>
<dbReference type="Pfam" id="PF02556">
    <property type="entry name" value="SecB"/>
    <property type="match status" value="1"/>
</dbReference>
<dbReference type="EMBL" id="MTJS01000002">
    <property type="protein sequence ID" value="PFG88832.1"/>
    <property type="molecule type" value="Genomic_DNA"/>
</dbReference>
<comment type="caution">
    <text evidence="2">The sequence shown here is derived from an EMBL/GenBank/DDBJ whole genome shotgun (WGS) entry which is preliminary data.</text>
</comment>
<dbReference type="GO" id="GO:0015031">
    <property type="term" value="P:protein transport"/>
    <property type="evidence" value="ECO:0007669"/>
    <property type="project" value="InterPro"/>
</dbReference>
<evidence type="ECO:0000313" key="2">
    <source>
        <dbReference type="EMBL" id="PFG88832.1"/>
    </source>
</evidence>
<dbReference type="Gene3D" id="3.10.420.10">
    <property type="entry name" value="SecB-like"/>
    <property type="match status" value="1"/>
</dbReference>
<reference evidence="2" key="1">
    <citation type="submission" date="2017-01" db="EMBL/GenBank/DDBJ databases">
        <authorList>
            <person name="Lo R."/>
        </authorList>
    </citation>
    <scope>NUCLEOTIDE SEQUENCE</scope>
    <source>
        <strain evidence="2">537</strain>
    </source>
</reference>
<name>A0AAP8JDR6_9LACT</name>
<comment type="similarity">
    <text evidence="1">Belongs to the SecB family.</text>
</comment>
<gene>
    <name evidence="2" type="ORF">BW154_04885</name>
</gene>
<protein>
    <recommendedName>
        <fullName evidence="4">Preprotein translocase subunit SecB</fullName>
    </recommendedName>
</protein>
<dbReference type="GO" id="GO:0051082">
    <property type="term" value="F:unfolded protein binding"/>
    <property type="evidence" value="ECO:0007669"/>
    <property type="project" value="InterPro"/>
</dbReference>
<dbReference type="SUPFAM" id="SSF54611">
    <property type="entry name" value="SecB-like"/>
    <property type="match status" value="1"/>
</dbReference>
<dbReference type="Proteomes" id="UP000225275">
    <property type="component" value="Unassembled WGS sequence"/>
</dbReference>
<dbReference type="RefSeq" id="WP_257140014.1">
    <property type="nucleotide sequence ID" value="NZ_JAOWLS010000003.1"/>
</dbReference>
<organism evidence="2 3">
    <name type="scientific">Lactococcus lactis</name>
    <dbReference type="NCBI Taxonomy" id="1358"/>
    <lineage>
        <taxon>Bacteria</taxon>
        <taxon>Bacillati</taxon>
        <taxon>Bacillota</taxon>
        <taxon>Bacilli</taxon>
        <taxon>Lactobacillales</taxon>
        <taxon>Streptococcaceae</taxon>
        <taxon>Lactococcus</taxon>
    </lineage>
</organism>